<comment type="subunit">
    <text evidence="7">Heterotetramer composed of ParC and ParE.</text>
</comment>
<evidence type="ECO:0000313" key="11">
    <source>
        <dbReference type="EMBL" id="EAQ13137.1"/>
    </source>
</evidence>
<evidence type="ECO:0000256" key="4">
    <source>
        <dbReference type="ARBA" id="ARBA00023125"/>
    </source>
</evidence>
<feature type="domain" description="Topo IIA-type catalytic" evidence="10">
    <location>
        <begin position="79"/>
        <end position="606"/>
    </location>
</feature>
<evidence type="ECO:0000313" key="12">
    <source>
        <dbReference type="Proteomes" id="UP000002931"/>
    </source>
</evidence>
<dbReference type="eggNOG" id="COG0188">
    <property type="taxonomic scope" value="Bacteria"/>
</dbReference>
<dbReference type="Gene3D" id="3.90.199.10">
    <property type="entry name" value="Topoisomerase II, domain 5"/>
    <property type="match status" value="1"/>
</dbReference>
<dbReference type="STRING" id="314271.RB2654_11583"/>
<keyword evidence="2 7" id="KW-1003">Cell membrane</keyword>
<dbReference type="PANTHER" id="PTHR43493">
    <property type="entry name" value="DNA GYRASE/TOPOISOMERASE SUBUNIT A"/>
    <property type="match status" value="1"/>
</dbReference>
<dbReference type="InterPro" id="IPR006691">
    <property type="entry name" value="GyrA/parC_rep"/>
</dbReference>
<feature type="site" description="Interaction with DNA" evidence="7">
    <location>
        <position position="125"/>
    </location>
</feature>
<dbReference type="GO" id="GO:0003677">
    <property type="term" value="F:DNA binding"/>
    <property type="evidence" value="ECO:0007669"/>
    <property type="project" value="UniProtKB-UniRule"/>
</dbReference>
<comment type="catalytic activity">
    <reaction evidence="1 7 8">
        <text>ATP-dependent breakage, passage and rejoining of double-stranded DNA.</text>
        <dbReference type="EC" id="5.6.2.2"/>
    </reaction>
</comment>
<dbReference type="PANTHER" id="PTHR43493:SF1">
    <property type="entry name" value="DNA TOPOISOMERASE 4 SUBUNIT A"/>
    <property type="match status" value="1"/>
</dbReference>
<dbReference type="InterPro" id="IPR035516">
    <property type="entry name" value="Gyrase/topoIV_suA_C"/>
</dbReference>
<reference evidence="11 12" key="1">
    <citation type="journal article" date="2010" name="J. Bacteriol.">
        <title>Genome sequences of Pelagibaca bermudensis HTCC2601T and Maritimibacter alkaliphilus HTCC2654T, the type strains of two marine Roseobacter genera.</title>
        <authorList>
            <person name="Thrash J.C."/>
            <person name="Cho J.C."/>
            <person name="Ferriera S."/>
            <person name="Johnson J."/>
            <person name="Vergin K.L."/>
            <person name="Giovannoni S.J."/>
        </authorList>
    </citation>
    <scope>NUCLEOTIDE SEQUENCE [LARGE SCALE GENOMIC DNA]</scope>
    <source>
        <strain evidence="11 12">HTCC2654</strain>
    </source>
</reference>
<feature type="region of interest" description="Disordered" evidence="9">
    <location>
        <begin position="836"/>
        <end position="856"/>
    </location>
</feature>
<keyword evidence="3 7" id="KW-0799">Topoisomerase</keyword>
<dbReference type="NCBIfam" id="NF004044">
    <property type="entry name" value="PRK05561.1"/>
    <property type="match status" value="1"/>
</dbReference>
<evidence type="ECO:0000256" key="9">
    <source>
        <dbReference type="SAM" id="MobiDB-lite"/>
    </source>
</evidence>
<dbReference type="Pfam" id="PF00521">
    <property type="entry name" value="DNA_topoisoIV"/>
    <property type="match status" value="1"/>
</dbReference>
<evidence type="ECO:0000256" key="8">
    <source>
        <dbReference type="PROSITE-ProRule" id="PRU01384"/>
    </source>
</evidence>
<dbReference type="InterPro" id="IPR013758">
    <property type="entry name" value="Topo_IIA_A/C_ab"/>
</dbReference>
<dbReference type="GO" id="GO:0003918">
    <property type="term" value="F:DNA topoisomerase type II (double strand cut, ATP-hydrolyzing) activity"/>
    <property type="evidence" value="ECO:0007669"/>
    <property type="project" value="UniProtKB-UniRule"/>
</dbReference>
<protein>
    <recommendedName>
        <fullName evidence="7">DNA topoisomerase 4 subunit A</fullName>
        <ecNumber evidence="7">5.6.2.2</ecNumber>
    </recommendedName>
    <alternativeName>
        <fullName evidence="7">Topoisomerase IV subunit A</fullName>
    </alternativeName>
</protein>
<dbReference type="SMART" id="SM00434">
    <property type="entry name" value="TOP4c"/>
    <property type="match status" value="1"/>
</dbReference>
<feature type="active site" description="O-(5'-phospho-DNA)-tyrosine intermediate" evidence="7 8">
    <location>
        <position position="167"/>
    </location>
</feature>
<dbReference type="PROSITE" id="PS52040">
    <property type="entry name" value="TOPO_IIA"/>
    <property type="match status" value="1"/>
</dbReference>
<dbReference type="EMBL" id="AAMT01000006">
    <property type="protein sequence ID" value="EAQ13137.1"/>
    <property type="molecule type" value="Genomic_DNA"/>
</dbReference>
<comment type="similarity">
    <text evidence="7">Belongs to the type II topoisomerase GyrA/ParC subunit family. ParC type 1 subfamily.</text>
</comment>
<dbReference type="InterPro" id="IPR005742">
    <property type="entry name" value="TopoIV_A_Gneg"/>
</dbReference>
<dbReference type="GO" id="GO:0005524">
    <property type="term" value="F:ATP binding"/>
    <property type="evidence" value="ECO:0007669"/>
    <property type="project" value="InterPro"/>
</dbReference>
<dbReference type="SUPFAM" id="SSF101904">
    <property type="entry name" value="GyrA/ParC C-terminal domain-like"/>
    <property type="match status" value="1"/>
</dbReference>
<gene>
    <name evidence="7" type="primary">parC</name>
    <name evidence="11" type="ORF">RB2654_11583</name>
</gene>
<dbReference type="Gene3D" id="1.10.268.10">
    <property type="entry name" value="Topoisomerase, domain 3"/>
    <property type="match status" value="2"/>
</dbReference>
<dbReference type="InterPro" id="IPR013757">
    <property type="entry name" value="Topo_IIA_A_a_sf"/>
</dbReference>
<keyword evidence="12" id="KW-1185">Reference proteome</keyword>
<dbReference type="HOGENOM" id="CLU_002977_4_1_5"/>
<feature type="site" description="Interaction with DNA" evidence="7">
    <location>
        <position position="123"/>
    </location>
</feature>
<accession>A3VFM2</accession>
<dbReference type="EC" id="5.6.2.2" evidence="7"/>
<dbReference type="Gene3D" id="2.120.10.90">
    <property type="entry name" value="DNA gyrase/topoisomerase IV, subunit A, C-terminal"/>
    <property type="match status" value="1"/>
</dbReference>
<evidence type="ECO:0000256" key="2">
    <source>
        <dbReference type="ARBA" id="ARBA00022475"/>
    </source>
</evidence>
<dbReference type="InterPro" id="IPR013760">
    <property type="entry name" value="Topo_IIA-like_dom_sf"/>
</dbReference>
<dbReference type="HAMAP" id="MF_00936">
    <property type="entry name" value="ParC_type1"/>
    <property type="match status" value="1"/>
</dbReference>
<dbReference type="Pfam" id="PF03989">
    <property type="entry name" value="DNA_gyraseA_C"/>
    <property type="match status" value="3"/>
</dbReference>
<dbReference type="GO" id="GO:0007059">
    <property type="term" value="P:chromosome segregation"/>
    <property type="evidence" value="ECO:0007669"/>
    <property type="project" value="UniProtKB-UniRule"/>
</dbReference>
<evidence type="ECO:0000256" key="6">
    <source>
        <dbReference type="ARBA" id="ARBA00023235"/>
    </source>
</evidence>
<keyword evidence="4 7" id="KW-0238">DNA-binding</keyword>
<keyword evidence="6 7" id="KW-0413">Isomerase</keyword>
<dbReference type="GO" id="GO:0005694">
    <property type="term" value="C:chromosome"/>
    <property type="evidence" value="ECO:0007669"/>
    <property type="project" value="InterPro"/>
</dbReference>
<proteinExistence type="inferred from homology"/>
<dbReference type="GO" id="GO:0019897">
    <property type="term" value="C:extrinsic component of plasma membrane"/>
    <property type="evidence" value="ECO:0007669"/>
    <property type="project" value="UniProtKB-UniRule"/>
</dbReference>
<dbReference type="Proteomes" id="UP000002931">
    <property type="component" value="Unassembled WGS sequence"/>
</dbReference>
<dbReference type="AlphaFoldDB" id="A3VFM2"/>
<dbReference type="CDD" id="cd00187">
    <property type="entry name" value="TOP4c"/>
    <property type="match status" value="1"/>
</dbReference>
<dbReference type="Gene3D" id="3.30.1360.40">
    <property type="match status" value="1"/>
</dbReference>
<keyword evidence="5 7" id="KW-0472">Membrane</keyword>
<dbReference type="SUPFAM" id="SSF56719">
    <property type="entry name" value="Type II DNA topoisomerase"/>
    <property type="match status" value="1"/>
</dbReference>
<feature type="site" description="Interaction with DNA" evidence="7">
    <location>
        <position position="87"/>
    </location>
</feature>
<comment type="caution">
    <text evidence="11">The sequence shown here is derived from an EMBL/GenBank/DDBJ whole genome shotgun (WGS) entry which is preliminary data.</text>
</comment>
<evidence type="ECO:0000259" key="10">
    <source>
        <dbReference type="PROSITE" id="PS52040"/>
    </source>
</evidence>
<organism evidence="11 12">
    <name type="scientific">Maritimibacter alkaliphilus HTCC2654</name>
    <dbReference type="NCBI Taxonomy" id="314271"/>
    <lineage>
        <taxon>Bacteria</taxon>
        <taxon>Pseudomonadati</taxon>
        <taxon>Pseudomonadota</taxon>
        <taxon>Alphaproteobacteria</taxon>
        <taxon>Rhodobacterales</taxon>
        <taxon>Roseobacteraceae</taxon>
        <taxon>Maritimibacter</taxon>
    </lineage>
</organism>
<dbReference type="InterPro" id="IPR050220">
    <property type="entry name" value="Type_II_DNA_Topoisomerases"/>
</dbReference>
<dbReference type="GO" id="GO:0009330">
    <property type="term" value="C:DNA topoisomerase type II (double strand cut, ATP-hydrolyzing) complex"/>
    <property type="evidence" value="ECO:0007669"/>
    <property type="project" value="TreeGrafter"/>
</dbReference>
<evidence type="ECO:0000256" key="3">
    <source>
        <dbReference type="ARBA" id="ARBA00023029"/>
    </source>
</evidence>
<sequence>MIRPDDVGQSGPFGGTCVTSLIHESNALYEIPFLRYSENMTDTVDDPDNPISEFAEPLRRAIGDRYLTYALSTIMNRALPDARDGLKPVHRRILFAMRELRLNSGGRFRKSSKISGDVMGNYHPHGDAAIYDAMARLAQDFNVRYPLVDGQGNFGNIDGDNPAASRYTEARMTIVAEALLEGLDEDAVDFRENYDGTLREPVVLPATFPHLLANGAAGIAVGMATNIPPHNISELVDACLHLIKTPDARDDTLLNYIPGPDFPTGGVIVEPRENIAEAYRTGRGSIRLRSKWEVEDLGRGQWQIIVTEIPYQVQKSKLIEKLAEVIQTKKVPLLADVRDESADDVRIVLEPKTRNVEPEMLMGLLFRNSDLEVRFSLNMNVLIDGLTPKVCSLKEVLRAFLDFRREVLIRRSQHRMEKIDHRLEVLEGFIIAFLNLDRVIDIIRYDDDPKAALMYEDWSRPHQDTIARATNEHDYVSPLAGIDVASLELREDETATAPEIITDNTGSGATPKRFVGRSEGLSDVQADAILNMRLRSLRRLEELELIRERDALMEERAGLEDLLDSEDLQWGRIGDELKDAKKKFGKDYVAGARRTQFAEAAEVPDVPLEAMIEREPVTIVCSQMGWIRAMSGHVDLTRDFKFKDGDGPRFAFHAETTDKIIVFAANGRFYTLGASNLPGGRGMGEPLRLMVDLPNDVEIIDMFVHAPDRKLIVASKGGNGFIVPEADVVAQTKNGKQVLNVSDDVAKLVKPVAGDHVAVVSENRKLLVFPIAELPEMGRGKGVRLQKYGSARGRQGTLDLDGGLSDLTTFDLATGLSWAATGDRTRTEVDMSPWIGKRAGVGKMPPHGFPKSNTFT</sequence>
<name>A3VFM2_9RHOB</name>
<dbReference type="InterPro" id="IPR002205">
    <property type="entry name" value="Topo_IIA_dom_A"/>
</dbReference>
<evidence type="ECO:0000256" key="1">
    <source>
        <dbReference type="ARBA" id="ARBA00000185"/>
    </source>
</evidence>
<comment type="function">
    <text evidence="7">Topoisomerase IV is essential for chromosome segregation. It relaxes supercoiled DNA. Performs the decatenation events required during the replication of a circular DNA molecule.</text>
</comment>
<feature type="site" description="Transition state stabilizer" evidence="7">
    <location>
        <position position="166"/>
    </location>
</feature>
<dbReference type="GO" id="GO:0006265">
    <property type="term" value="P:DNA topological change"/>
    <property type="evidence" value="ECO:0007669"/>
    <property type="project" value="UniProtKB-UniRule"/>
</dbReference>
<evidence type="ECO:0000256" key="7">
    <source>
        <dbReference type="HAMAP-Rule" id="MF_00936"/>
    </source>
</evidence>
<dbReference type="GO" id="GO:0005737">
    <property type="term" value="C:cytoplasm"/>
    <property type="evidence" value="ECO:0007669"/>
    <property type="project" value="TreeGrafter"/>
</dbReference>
<comment type="subcellular location">
    <subcellularLocation>
        <location evidence="7">Cell membrane</location>
        <topology evidence="7">Peripheral membrane protein</topology>
    </subcellularLocation>
</comment>
<evidence type="ECO:0000256" key="5">
    <source>
        <dbReference type="ARBA" id="ARBA00023136"/>
    </source>
</evidence>